<dbReference type="AlphaFoldDB" id="A0A2P4X984"/>
<protein>
    <recommendedName>
        <fullName evidence="2">Chromo domain-containing protein</fullName>
    </recommendedName>
</protein>
<name>A0A2P4X984_9STRA</name>
<dbReference type="InterPro" id="IPR056924">
    <property type="entry name" value="SH3_Tf2-1"/>
</dbReference>
<organism evidence="3 4">
    <name type="scientific">Phytophthora palmivora</name>
    <dbReference type="NCBI Taxonomy" id="4796"/>
    <lineage>
        <taxon>Eukaryota</taxon>
        <taxon>Sar</taxon>
        <taxon>Stramenopiles</taxon>
        <taxon>Oomycota</taxon>
        <taxon>Peronosporomycetes</taxon>
        <taxon>Peronosporales</taxon>
        <taxon>Peronosporaceae</taxon>
        <taxon>Phytophthora</taxon>
    </lineage>
</organism>
<dbReference type="EMBL" id="NCKW01015665">
    <property type="protein sequence ID" value="POM62089.1"/>
    <property type="molecule type" value="Genomic_DNA"/>
</dbReference>
<keyword evidence="4" id="KW-1185">Reference proteome</keyword>
<dbReference type="CDD" id="cd00024">
    <property type="entry name" value="CD_CSD"/>
    <property type="match status" value="1"/>
</dbReference>
<comment type="caution">
    <text evidence="3">The sequence shown here is derived from an EMBL/GenBank/DDBJ whole genome shotgun (WGS) entry which is preliminary data.</text>
</comment>
<evidence type="ECO:0000256" key="1">
    <source>
        <dbReference type="SAM" id="MobiDB-lite"/>
    </source>
</evidence>
<dbReference type="InterPro" id="IPR000953">
    <property type="entry name" value="Chromo/chromo_shadow_dom"/>
</dbReference>
<accession>A0A2P4X984</accession>
<evidence type="ECO:0000313" key="3">
    <source>
        <dbReference type="EMBL" id="POM62089.1"/>
    </source>
</evidence>
<dbReference type="Proteomes" id="UP000237271">
    <property type="component" value="Unassembled WGS sequence"/>
</dbReference>
<feature type="region of interest" description="Disordered" evidence="1">
    <location>
        <begin position="94"/>
        <end position="132"/>
    </location>
</feature>
<reference evidence="3 4" key="1">
    <citation type="journal article" date="2017" name="Genome Biol. Evol.">
        <title>Phytophthora megakarya and P. palmivora, closely related causal agents of cacao black pod rot, underwent increases in genome sizes and gene numbers by different mechanisms.</title>
        <authorList>
            <person name="Ali S.S."/>
            <person name="Shao J."/>
            <person name="Lary D.J."/>
            <person name="Kronmiller B."/>
            <person name="Shen D."/>
            <person name="Strem M.D."/>
            <person name="Amoako-Attah I."/>
            <person name="Akrofi A.Y."/>
            <person name="Begoude B.A."/>
            <person name="Ten Hoopen G.M."/>
            <person name="Coulibaly K."/>
            <person name="Kebe B.I."/>
            <person name="Melnick R.L."/>
            <person name="Guiltinan M.J."/>
            <person name="Tyler B.M."/>
            <person name="Meinhardt L.W."/>
            <person name="Bailey B.A."/>
        </authorList>
    </citation>
    <scope>NUCLEOTIDE SEQUENCE [LARGE SCALE GENOMIC DNA]</scope>
    <source>
        <strain evidence="4">sbr112.9</strain>
    </source>
</reference>
<evidence type="ECO:0000259" key="2">
    <source>
        <dbReference type="PROSITE" id="PS50013"/>
    </source>
</evidence>
<proteinExistence type="predicted"/>
<sequence>MQSVRVYAEDPLQQDWDEIAEKLIFAINNSMDATRNETPFYLVHGWDAQSTLRAMISSLKRGSGKQTDALAWRREVNCQQEIALEMAKEYQAAEKTRRARRHNEALSGREQAAIPSTGQTEPSDEAHSVSGEADDTLVIVQRPLFEPGNRVWLYMERVKPGLTKKLAHRWHGPFRVKRKVEEFAYELELPDRSGYRFYPVVHASRLKAVSEFGSRPKSRLTPEVTEETRLDFDEELLPEDSWEPDQLAGEDEVEAILDDRVPLSTSTERAVREFKMKWLGYDEPTWEPASNFSCGGLLYDYLREKRSDRRLQMVQVADDD</sequence>
<dbReference type="SUPFAM" id="SSF54160">
    <property type="entry name" value="Chromo domain-like"/>
    <property type="match status" value="1"/>
</dbReference>
<dbReference type="Gene3D" id="2.40.50.40">
    <property type="match status" value="1"/>
</dbReference>
<dbReference type="InterPro" id="IPR016197">
    <property type="entry name" value="Chromo-like_dom_sf"/>
</dbReference>
<evidence type="ECO:0000313" key="4">
    <source>
        <dbReference type="Proteomes" id="UP000237271"/>
    </source>
</evidence>
<dbReference type="Pfam" id="PF24626">
    <property type="entry name" value="SH3_Tf2-1"/>
    <property type="match status" value="1"/>
</dbReference>
<dbReference type="OrthoDB" id="104704at2759"/>
<dbReference type="SMART" id="SM00298">
    <property type="entry name" value="CHROMO"/>
    <property type="match status" value="1"/>
</dbReference>
<dbReference type="PROSITE" id="PS50013">
    <property type="entry name" value="CHROMO_2"/>
    <property type="match status" value="1"/>
</dbReference>
<gene>
    <name evidence="3" type="ORF">PHPALM_28794</name>
</gene>
<feature type="domain" description="Chromo" evidence="2">
    <location>
        <begin position="251"/>
        <end position="313"/>
    </location>
</feature>